<evidence type="ECO:0000313" key="2">
    <source>
        <dbReference type="EMBL" id="GMA91425.1"/>
    </source>
</evidence>
<evidence type="ECO:0000313" key="3">
    <source>
        <dbReference type="Proteomes" id="UP001157069"/>
    </source>
</evidence>
<sequence>MHVGDLHEALTAIQQQRILWQRYVAAGVTPEVPTGISDVQVAWQQVSADLAELDAPLGRTTPRRVSHPCRCTSSPTCSRSSPPSPTC</sequence>
<protein>
    <submittedName>
        <fullName evidence="2">Uncharacterized protein</fullName>
    </submittedName>
</protein>
<dbReference type="EMBL" id="BSVA01000001">
    <property type="protein sequence ID" value="GMA91425.1"/>
    <property type="molecule type" value="Genomic_DNA"/>
</dbReference>
<keyword evidence="3" id="KW-1185">Reference proteome</keyword>
<gene>
    <name evidence="2" type="ORF">GCM10025869_19540</name>
</gene>
<organism evidence="2 3">
    <name type="scientific">Homoserinibacter gongjuensis</name>
    <dbReference type="NCBI Taxonomy" id="1162968"/>
    <lineage>
        <taxon>Bacteria</taxon>
        <taxon>Bacillati</taxon>
        <taxon>Actinomycetota</taxon>
        <taxon>Actinomycetes</taxon>
        <taxon>Micrococcales</taxon>
        <taxon>Microbacteriaceae</taxon>
        <taxon>Homoserinibacter</taxon>
    </lineage>
</organism>
<feature type="compositionally biased region" description="Low complexity" evidence="1">
    <location>
        <begin position="68"/>
        <end position="81"/>
    </location>
</feature>
<evidence type="ECO:0000256" key="1">
    <source>
        <dbReference type="SAM" id="MobiDB-lite"/>
    </source>
</evidence>
<feature type="region of interest" description="Disordered" evidence="1">
    <location>
        <begin position="55"/>
        <end position="87"/>
    </location>
</feature>
<proteinExistence type="predicted"/>
<dbReference type="Proteomes" id="UP001157069">
    <property type="component" value="Unassembled WGS sequence"/>
</dbReference>
<reference evidence="3" key="1">
    <citation type="journal article" date="2019" name="Int. J. Syst. Evol. Microbiol.">
        <title>The Global Catalogue of Microorganisms (GCM) 10K type strain sequencing project: providing services to taxonomists for standard genome sequencing and annotation.</title>
        <authorList>
            <consortium name="The Broad Institute Genomics Platform"/>
            <consortium name="The Broad Institute Genome Sequencing Center for Infectious Disease"/>
            <person name="Wu L."/>
            <person name="Ma J."/>
        </authorList>
    </citation>
    <scope>NUCLEOTIDE SEQUENCE [LARGE SCALE GENOMIC DNA]</scope>
    <source>
        <strain evidence="3">NBRC 108755</strain>
    </source>
</reference>
<accession>A0ABQ6JSZ1</accession>
<name>A0ABQ6JSZ1_9MICO</name>
<comment type="caution">
    <text evidence="2">The sequence shown here is derived from an EMBL/GenBank/DDBJ whole genome shotgun (WGS) entry which is preliminary data.</text>
</comment>